<dbReference type="Proteomes" id="UP000604825">
    <property type="component" value="Unassembled WGS sequence"/>
</dbReference>
<dbReference type="GO" id="GO:0010506">
    <property type="term" value="P:regulation of autophagy"/>
    <property type="evidence" value="ECO:0007669"/>
    <property type="project" value="InterPro"/>
</dbReference>
<keyword evidence="3" id="KW-1185">Reference proteome</keyword>
<dbReference type="AlphaFoldDB" id="A0A811N8M6"/>
<dbReference type="GO" id="GO:0005741">
    <property type="term" value="C:mitochondrial outer membrane"/>
    <property type="evidence" value="ECO:0007669"/>
    <property type="project" value="TreeGrafter"/>
</dbReference>
<feature type="compositionally biased region" description="Polar residues" evidence="1">
    <location>
        <begin position="17"/>
        <end position="30"/>
    </location>
</feature>
<sequence>MYRASERQPRLFRRSLVRSSPPNPATNQESHGVPVLRRCRRVPPRRTLPVPCRRAAAQAPARPGGGARGGINPAIRKEEDKVVDTVLTGELAKPLNAYCRCWRSGTFPLRWSPCEAQQSNR</sequence>
<dbReference type="InterPro" id="IPR045131">
    <property type="entry name" value="CISD1/2"/>
</dbReference>
<evidence type="ECO:0000256" key="1">
    <source>
        <dbReference type="SAM" id="MobiDB-lite"/>
    </source>
</evidence>
<accession>A0A811N8M6</accession>
<feature type="region of interest" description="Disordered" evidence="1">
    <location>
        <begin position="47"/>
        <end position="75"/>
    </location>
</feature>
<evidence type="ECO:0000313" key="3">
    <source>
        <dbReference type="Proteomes" id="UP000604825"/>
    </source>
</evidence>
<feature type="region of interest" description="Disordered" evidence="1">
    <location>
        <begin position="1"/>
        <end position="33"/>
    </location>
</feature>
<organism evidence="2 3">
    <name type="scientific">Miscanthus lutarioriparius</name>
    <dbReference type="NCBI Taxonomy" id="422564"/>
    <lineage>
        <taxon>Eukaryota</taxon>
        <taxon>Viridiplantae</taxon>
        <taxon>Streptophyta</taxon>
        <taxon>Embryophyta</taxon>
        <taxon>Tracheophyta</taxon>
        <taxon>Spermatophyta</taxon>
        <taxon>Magnoliopsida</taxon>
        <taxon>Liliopsida</taxon>
        <taxon>Poales</taxon>
        <taxon>Poaceae</taxon>
        <taxon>PACMAD clade</taxon>
        <taxon>Panicoideae</taxon>
        <taxon>Andropogonodae</taxon>
        <taxon>Andropogoneae</taxon>
        <taxon>Saccharinae</taxon>
        <taxon>Miscanthus</taxon>
    </lineage>
</organism>
<dbReference type="PANTHER" id="PTHR13680:SF5">
    <property type="entry name" value="CDGSH IRON-SULFUR DOMAIN-CONTAINING PROTEIN 1"/>
    <property type="match status" value="1"/>
</dbReference>
<evidence type="ECO:0000313" key="2">
    <source>
        <dbReference type="EMBL" id="CAD6218132.1"/>
    </source>
</evidence>
<protein>
    <submittedName>
        <fullName evidence="2">Uncharacterized protein</fullName>
    </submittedName>
</protein>
<dbReference type="EMBL" id="CAJGYO010000003">
    <property type="protein sequence ID" value="CAD6218132.1"/>
    <property type="molecule type" value="Genomic_DNA"/>
</dbReference>
<comment type="caution">
    <text evidence="2">The sequence shown here is derived from an EMBL/GenBank/DDBJ whole genome shotgun (WGS) entry which is preliminary data.</text>
</comment>
<name>A0A811N8M6_9POAL</name>
<dbReference type="OrthoDB" id="449252at2759"/>
<proteinExistence type="predicted"/>
<feature type="compositionally biased region" description="Low complexity" evidence="1">
    <location>
        <begin position="47"/>
        <end position="62"/>
    </location>
</feature>
<dbReference type="GO" id="GO:0051537">
    <property type="term" value="F:2 iron, 2 sulfur cluster binding"/>
    <property type="evidence" value="ECO:0007669"/>
    <property type="project" value="InterPro"/>
</dbReference>
<reference evidence="2" key="1">
    <citation type="submission" date="2020-10" db="EMBL/GenBank/DDBJ databases">
        <authorList>
            <person name="Han B."/>
            <person name="Lu T."/>
            <person name="Zhao Q."/>
            <person name="Huang X."/>
            <person name="Zhao Y."/>
        </authorList>
    </citation>
    <scope>NUCLEOTIDE SEQUENCE</scope>
</reference>
<gene>
    <name evidence="2" type="ORF">NCGR_LOCUS12057</name>
</gene>
<dbReference type="PANTHER" id="PTHR13680">
    <property type="entry name" value="CDGSH IRON-SULFUR DOMAIN-CONTAINING PROTEIN 1"/>
    <property type="match status" value="1"/>
</dbReference>